<protein>
    <submittedName>
        <fullName evidence="6">Oligopeptide transport ATP-binding protein OppF</fullName>
    </submittedName>
</protein>
<dbReference type="AlphaFoldDB" id="A0A1V4SYV0"/>
<evidence type="ECO:0000256" key="3">
    <source>
        <dbReference type="ARBA" id="ARBA00022741"/>
    </source>
</evidence>
<dbReference type="EMBL" id="LTAY01000015">
    <property type="protein sequence ID" value="OPX50427.1"/>
    <property type="molecule type" value="Genomic_DNA"/>
</dbReference>
<sequence length="97" mass="11136">MNPKFIIADEPIASLDVSMQAQIVNLFKKLKKEEKLTCLFIAHDLSMVRYISDRIGVMNKGKLVEVGKTEDIYNNPKEEYTKLLINSIPKIKKINRA</sequence>
<comment type="similarity">
    <text evidence="1">Belongs to the ABC transporter superfamily.</text>
</comment>
<dbReference type="RefSeq" id="WP_242945604.1">
    <property type="nucleotide sequence ID" value="NZ_LTAY01000015.1"/>
</dbReference>
<evidence type="ECO:0000259" key="5">
    <source>
        <dbReference type="Pfam" id="PF08352"/>
    </source>
</evidence>
<dbReference type="Pfam" id="PF08352">
    <property type="entry name" value="oligo_HPY"/>
    <property type="match status" value="1"/>
</dbReference>
<keyword evidence="3" id="KW-0547">Nucleotide-binding</keyword>
<evidence type="ECO:0000313" key="7">
    <source>
        <dbReference type="Proteomes" id="UP000191448"/>
    </source>
</evidence>
<dbReference type="GO" id="GO:0005524">
    <property type="term" value="F:ATP binding"/>
    <property type="evidence" value="ECO:0007669"/>
    <property type="project" value="UniProtKB-KW"/>
</dbReference>
<dbReference type="InterPro" id="IPR013563">
    <property type="entry name" value="Oligopep_ABC_C"/>
</dbReference>
<evidence type="ECO:0000313" key="6">
    <source>
        <dbReference type="EMBL" id="OPX50427.1"/>
    </source>
</evidence>
<organism evidence="6 7">
    <name type="scientific">Clostridium thermobutyricum DSM 4928</name>
    <dbReference type="NCBI Taxonomy" id="1121339"/>
    <lineage>
        <taxon>Bacteria</taxon>
        <taxon>Bacillati</taxon>
        <taxon>Bacillota</taxon>
        <taxon>Clostridia</taxon>
        <taxon>Eubacteriales</taxon>
        <taxon>Clostridiaceae</taxon>
        <taxon>Clostridium</taxon>
    </lineage>
</organism>
<evidence type="ECO:0000256" key="4">
    <source>
        <dbReference type="ARBA" id="ARBA00022840"/>
    </source>
</evidence>
<comment type="caution">
    <text evidence="6">The sequence shown here is derived from an EMBL/GenBank/DDBJ whole genome shotgun (WGS) entry which is preliminary data.</text>
</comment>
<keyword evidence="2" id="KW-0813">Transport</keyword>
<gene>
    <name evidence="6" type="primary">oppF_1</name>
    <name evidence="6" type="ORF">CLTHE_02840</name>
</gene>
<keyword evidence="4 6" id="KW-0067">ATP-binding</keyword>
<dbReference type="Gene3D" id="3.40.50.300">
    <property type="entry name" value="P-loop containing nucleotide triphosphate hydrolases"/>
    <property type="match status" value="1"/>
</dbReference>
<evidence type="ECO:0000256" key="1">
    <source>
        <dbReference type="ARBA" id="ARBA00005417"/>
    </source>
</evidence>
<dbReference type="PANTHER" id="PTHR43776:SF7">
    <property type="entry name" value="D,D-DIPEPTIDE TRANSPORT ATP-BINDING PROTEIN DDPF-RELATED"/>
    <property type="match status" value="1"/>
</dbReference>
<dbReference type="Proteomes" id="UP000191448">
    <property type="component" value="Unassembled WGS sequence"/>
</dbReference>
<dbReference type="SUPFAM" id="SSF52540">
    <property type="entry name" value="P-loop containing nucleoside triphosphate hydrolases"/>
    <property type="match status" value="1"/>
</dbReference>
<dbReference type="InterPro" id="IPR050319">
    <property type="entry name" value="ABC_transp_ATP-bind"/>
</dbReference>
<reference evidence="6 7" key="1">
    <citation type="submission" date="2016-02" db="EMBL/GenBank/DDBJ databases">
        <title>Genome sequence of Clostridium thermobutyricum DSM 4928.</title>
        <authorList>
            <person name="Poehlein A."/>
            <person name="Daniel R."/>
        </authorList>
    </citation>
    <scope>NUCLEOTIDE SEQUENCE [LARGE SCALE GENOMIC DNA]</scope>
    <source>
        <strain evidence="6 7">DSM 4928</strain>
    </source>
</reference>
<accession>A0A1V4SYV0</accession>
<evidence type="ECO:0000256" key="2">
    <source>
        <dbReference type="ARBA" id="ARBA00022448"/>
    </source>
</evidence>
<dbReference type="InterPro" id="IPR027417">
    <property type="entry name" value="P-loop_NTPase"/>
</dbReference>
<name>A0A1V4SYV0_9CLOT</name>
<feature type="domain" description="Oligopeptide/dipeptide ABC transporter C-terminal" evidence="5">
    <location>
        <begin position="64"/>
        <end position="94"/>
    </location>
</feature>
<dbReference type="GO" id="GO:0015833">
    <property type="term" value="P:peptide transport"/>
    <property type="evidence" value="ECO:0007669"/>
    <property type="project" value="InterPro"/>
</dbReference>
<dbReference type="PANTHER" id="PTHR43776">
    <property type="entry name" value="TRANSPORT ATP-BINDING PROTEIN"/>
    <property type="match status" value="1"/>
</dbReference>
<proteinExistence type="inferred from homology"/>